<feature type="domain" description="AMP-dependent synthetase/ligase" evidence="1">
    <location>
        <begin position="33"/>
        <end position="182"/>
    </location>
</feature>
<dbReference type="Gene3D" id="3.30.300.30">
    <property type="match status" value="1"/>
</dbReference>
<dbReference type="PANTHER" id="PTHR43201">
    <property type="entry name" value="ACYL-COA SYNTHETASE"/>
    <property type="match status" value="1"/>
</dbReference>
<dbReference type="InterPro" id="IPR045851">
    <property type="entry name" value="AMP-bd_C_sf"/>
</dbReference>
<reference evidence="3" key="1">
    <citation type="journal article" date="2019" name="Int. J. Syst. Evol. Microbiol.">
        <title>The Global Catalogue of Microorganisms (GCM) 10K type strain sequencing project: providing services to taxonomists for standard genome sequencing and annotation.</title>
        <authorList>
            <consortium name="The Broad Institute Genomics Platform"/>
            <consortium name="The Broad Institute Genome Sequencing Center for Infectious Disease"/>
            <person name="Wu L."/>
            <person name="Ma J."/>
        </authorList>
    </citation>
    <scope>NUCLEOTIDE SEQUENCE [LARGE SCALE GENOMIC DNA]</scope>
    <source>
        <strain evidence="3">JCM 16545</strain>
    </source>
</reference>
<dbReference type="SUPFAM" id="SSF56801">
    <property type="entry name" value="Acetyl-CoA synthetase-like"/>
    <property type="match status" value="1"/>
</dbReference>
<protein>
    <submittedName>
        <fullName evidence="2">AMP-binding protein</fullName>
    </submittedName>
</protein>
<accession>A0ABW5E4L8</accession>
<keyword evidence="3" id="KW-1185">Reference proteome</keyword>
<dbReference type="RefSeq" id="WP_377092897.1">
    <property type="nucleotide sequence ID" value="NZ_JBHSJM010000001.1"/>
</dbReference>
<dbReference type="Proteomes" id="UP001597297">
    <property type="component" value="Unassembled WGS sequence"/>
</dbReference>
<sequence length="343" mass="38470">MCNPFNAGDTERLNGWLDQQEDESFRHHVYFQTSGSSGKAKWVALSKSALLASARGVNRHLEIETGAKWALCLPIFHVGGFGVLVRSFLTGGHCQVFHEKWDAVAFSRFMFLQRAEYVSLVPTQVVDLVESRCVAPDSVKAVIVGGGKLEDSYYERAVGLGWPILRSYGMTEAGSQIATGGDDEEGMKVLDIWQVRVGEDGLLEWKGEAGMSFYIEETEEGFRRVDPKRDGWFLTQDRVRIENGRLRMLGRIDSLVKVLGELVDLTLIEERIQRATGKECVVLTQPDARRGVKLFPIVESSEDVVVPEFSGIESLEEIRIISSFPRTRLGKVIRAELRGMIER</sequence>
<dbReference type="InterPro" id="IPR000873">
    <property type="entry name" value="AMP-dep_synth/lig_dom"/>
</dbReference>
<dbReference type="EMBL" id="JBHUJC010000034">
    <property type="protein sequence ID" value="MFD2276958.1"/>
    <property type="molecule type" value="Genomic_DNA"/>
</dbReference>
<evidence type="ECO:0000259" key="1">
    <source>
        <dbReference type="Pfam" id="PF00501"/>
    </source>
</evidence>
<evidence type="ECO:0000313" key="3">
    <source>
        <dbReference type="Proteomes" id="UP001597297"/>
    </source>
</evidence>
<name>A0ABW5E4L8_9BACT</name>
<organism evidence="2 3">
    <name type="scientific">Rubritalea spongiae</name>
    <dbReference type="NCBI Taxonomy" id="430797"/>
    <lineage>
        <taxon>Bacteria</taxon>
        <taxon>Pseudomonadati</taxon>
        <taxon>Verrucomicrobiota</taxon>
        <taxon>Verrucomicrobiia</taxon>
        <taxon>Verrucomicrobiales</taxon>
        <taxon>Rubritaleaceae</taxon>
        <taxon>Rubritalea</taxon>
    </lineage>
</organism>
<dbReference type="InterPro" id="IPR042099">
    <property type="entry name" value="ANL_N_sf"/>
</dbReference>
<comment type="caution">
    <text evidence="2">The sequence shown here is derived from an EMBL/GenBank/DDBJ whole genome shotgun (WGS) entry which is preliminary data.</text>
</comment>
<dbReference type="Gene3D" id="3.40.50.12780">
    <property type="entry name" value="N-terminal domain of ligase-like"/>
    <property type="match status" value="1"/>
</dbReference>
<dbReference type="Pfam" id="PF00501">
    <property type="entry name" value="AMP-binding"/>
    <property type="match status" value="1"/>
</dbReference>
<evidence type="ECO:0000313" key="2">
    <source>
        <dbReference type="EMBL" id="MFD2276958.1"/>
    </source>
</evidence>
<dbReference type="PANTHER" id="PTHR43201:SF32">
    <property type="entry name" value="2-SUCCINYLBENZOATE--COA LIGASE, CHLOROPLASTIC_PEROXISOMAL"/>
    <property type="match status" value="1"/>
</dbReference>
<gene>
    <name evidence="2" type="ORF">ACFSQZ_10800</name>
</gene>
<proteinExistence type="predicted"/>